<accession>A0A2K8YS33</accession>
<evidence type="ECO:0000256" key="1">
    <source>
        <dbReference type="ARBA" id="ARBA00022723"/>
    </source>
</evidence>
<feature type="signal peptide" evidence="2">
    <location>
        <begin position="1"/>
        <end position="19"/>
    </location>
</feature>
<dbReference type="Proteomes" id="UP000232883">
    <property type="component" value="Chromosome"/>
</dbReference>
<dbReference type="PANTHER" id="PTHR35848:SF6">
    <property type="entry name" value="CUPIN TYPE-2 DOMAIN-CONTAINING PROTEIN"/>
    <property type="match status" value="1"/>
</dbReference>
<dbReference type="InterPro" id="IPR013096">
    <property type="entry name" value="Cupin_2"/>
</dbReference>
<evidence type="ECO:0000259" key="3">
    <source>
        <dbReference type="Pfam" id="PF07883"/>
    </source>
</evidence>
<reference evidence="4 5" key="1">
    <citation type="submission" date="2017-11" db="EMBL/GenBank/DDBJ databases">
        <title>Taxonomic description and genome sequences of Spirosoma HA7 sp. nov., isolated from pollen microhabitat of Corylus avellana.</title>
        <authorList>
            <person name="Ambika Manirajan B."/>
            <person name="Suarez C."/>
            <person name="Ratering S."/>
            <person name="Geissler-Plaum R."/>
            <person name="Cardinale M."/>
            <person name="Sylvia S."/>
        </authorList>
    </citation>
    <scope>NUCLEOTIDE SEQUENCE [LARGE SCALE GENOMIC DNA]</scope>
    <source>
        <strain evidence="4 5">HA7</strain>
    </source>
</reference>
<dbReference type="InterPro" id="IPR011051">
    <property type="entry name" value="RmlC_Cupin_sf"/>
</dbReference>
<dbReference type="SUPFAM" id="SSF51182">
    <property type="entry name" value="RmlC-like cupins"/>
    <property type="match status" value="1"/>
</dbReference>
<name>A0A2K8YS33_9BACT</name>
<dbReference type="Gene3D" id="2.60.120.10">
    <property type="entry name" value="Jelly Rolls"/>
    <property type="match status" value="1"/>
</dbReference>
<feature type="chain" id="PRO_5014668838" evidence="2">
    <location>
        <begin position="20"/>
        <end position="253"/>
    </location>
</feature>
<dbReference type="EMBL" id="CP025096">
    <property type="protein sequence ID" value="AUD00441.1"/>
    <property type="molecule type" value="Genomic_DNA"/>
</dbReference>
<dbReference type="KEGG" id="spir:CWM47_00565"/>
<gene>
    <name evidence="4" type="ORF">CWM47_00565</name>
</gene>
<feature type="domain" description="Cupin type-2" evidence="3">
    <location>
        <begin position="77"/>
        <end position="124"/>
    </location>
</feature>
<keyword evidence="2" id="KW-0732">Signal</keyword>
<evidence type="ECO:0000313" key="5">
    <source>
        <dbReference type="Proteomes" id="UP000232883"/>
    </source>
</evidence>
<dbReference type="GO" id="GO:0046872">
    <property type="term" value="F:metal ion binding"/>
    <property type="evidence" value="ECO:0007669"/>
    <property type="project" value="UniProtKB-KW"/>
</dbReference>
<sequence length="253" mass="28033">MRLFLLFWVVVLAPFPAFSQTIKSAVYSINQLSVANQTGYGEQTLLEGATRDFSHLIVQAITIQANQPAQPTQQFDEEAVLIIKTGELTLTVGGKRKILGPGNVVLIMPGDDFEVVNKADRTLTYFQMRYTSNEMPDLDLYRLVGDSFWVDWQEAASTADQPRRNQQTVTCSSVMSNRMAIQVTTVDPASGVSAPHTHRAAEIMLILDHPAQAQIEGVSTEAQVGDLIFVESEVSHRIQPGVRENCTYVSIQF</sequence>
<proteinExistence type="predicted"/>
<dbReference type="InterPro" id="IPR014710">
    <property type="entry name" value="RmlC-like_jellyroll"/>
</dbReference>
<protein>
    <submittedName>
        <fullName evidence="4">Cupin</fullName>
    </submittedName>
</protein>
<evidence type="ECO:0000313" key="4">
    <source>
        <dbReference type="EMBL" id="AUD00441.1"/>
    </source>
</evidence>
<dbReference type="OrthoDB" id="948253at2"/>
<keyword evidence="1" id="KW-0479">Metal-binding</keyword>
<keyword evidence="5" id="KW-1185">Reference proteome</keyword>
<evidence type="ECO:0000256" key="2">
    <source>
        <dbReference type="SAM" id="SignalP"/>
    </source>
</evidence>
<dbReference type="RefSeq" id="WP_100985867.1">
    <property type="nucleotide sequence ID" value="NZ_CP025096.1"/>
</dbReference>
<organism evidence="4 5">
    <name type="scientific">Spirosoma pollinicola</name>
    <dbReference type="NCBI Taxonomy" id="2057025"/>
    <lineage>
        <taxon>Bacteria</taxon>
        <taxon>Pseudomonadati</taxon>
        <taxon>Bacteroidota</taxon>
        <taxon>Cytophagia</taxon>
        <taxon>Cytophagales</taxon>
        <taxon>Cytophagaceae</taxon>
        <taxon>Spirosoma</taxon>
    </lineage>
</organism>
<dbReference type="InterPro" id="IPR051610">
    <property type="entry name" value="GPI/OXD"/>
</dbReference>
<dbReference type="AlphaFoldDB" id="A0A2K8YS33"/>
<dbReference type="PANTHER" id="PTHR35848">
    <property type="entry name" value="OXALATE-BINDING PROTEIN"/>
    <property type="match status" value="1"/>
</dbReference>
<dbReference type="Pfam" id="PF07883">
    <property type="entry name" value="Cupin_2"/>
    <property type="match status" value="1"/>
</dbReference>